<proteinExistence type="predicted"/>
<evidence type="ECO:0000313" key="2">
    <source>
        <dbReference type="Proteomes" id="UP000198775"/>
    </source>
</evidence>
<keyword evidence="2" id="KW-1185">Reference proteome</keyword>
<sequence length="76" mass="8582">MEAKQLPFEDGDRIALVEDEIEMSVNIGDERVRFSEGTAPAGVSLLSDDLKPKSEQRSYPLEKLEELKQSGWETIE</sequence>
<evidence type="ECO:0000313" key="1">
    <source>
        <dbReference type="EMBL" id="SEO99138.1"/>
    </source>
</evidence>
<dbReference type="AlphaFoldDB" id="A0A1H8U904"/>
<dbReference type="EMBL" id="FOCX01000026">
    <property type="protein sequence ID" value="SEO99138.1"/>
    <property type="molecule type" value="Genomic_DNA"/>
</dbReference>
<gene>
    <name evidence="1" type="ORF">SAMN05216388_10269</name>
</gene>
<dbReference type="Proteomes" id="UP000198775">
    <property type="component" value="Unassembled WGS sequence"/>
</dbReference>
<accession>A0A1H8U904</accession>
<reference evidence="2" key="1">
    <citation type="submission" date="2016-10" db="EMBL/GenBank/DDBJ databases">
        <authorList>
            <person name="Varghese N."/>
            <person name="Submissions S."/>
        </authorList>
    </citation>
    <scope>NUCLEOTIDE SEQUENCE [LARGE SCALE GENOMIC DNA]</scope>
    <source>
        <strain evidence="2">IBRC-M 10043</strain>
    </source>
</reference>
<name>A0A1H8U904_9EURY</name>
<organism evidence="1 2">
    <name type="scientific">Halorientalis persicus</name>
    <dbReference type="NCBI Taxonomy" id="1367881"/>
    <lineage>
        <taxon>Archaea</taxon>
        <taxon>Methanobacteriati</taxon>
        <taxon>Methanobacteriota</taxon>
        <taxon>Stenosarchaea group</taxon>
        <taxon>Halobacteria</taxon>
        <taxon>Halobacteriales</taxon>
        <taxon>Haloarculaceae</taxon>
        <taxon>Halorientalis</taxon>
    </lineage>
</organism>
<dbReference type="RefSeq" id="WP_092663312.1">
    <property type="nucleotide sequence ID" value="NZ_FOCX01000026.1"/>
</dbReference>
<protein>
    <submittedName>
        <fullName evidence="1">Uncharacterized protein</fullName>
    </submittedName>
</protein>